<evidence type="ECO:0000256" key="1">
    <source>
        <dbReference type="ARBA" id="ARBA00000032"/>
    </source>
</evidence>
<keyword evidence="5" id="KW-0378">Hydrolase</keyword>
<dbReference type="PANTHER" id="PTHR10161:SF14">
    <property type="entry name" value="TARTRATE-RESISTANT ACID PHOSPHATASE TYPE 5"/>
    <property type="match status" value="1"/>
</dbReference>
<dbReference type="Proteomes" id="UP000271889">
    <property type="component" value="Unassembled WGS sequence"/>
</dbReference>
<evidence type="ECO:0000313" key="10">
    <source>
        <dbReference type="Proteomes" id="UP000271889"/>
    </source>
</evidence>
<dbReference type="EMBL" id="UYRV01000359">
    <property type="protein sequence ID" value="VDK43991.1"/>
    <property type="molecule type" value="Genomic_DNA"/>
</dbReference>
<evidence type="ECO:0000256" key="7">
    <source>
        <dbReference type="ARBA" id="ARBA00031589"/>
    </source>
</evidence>
<dbReference type="CDD" id="cd07378">
    <property type="entry name" value="MPP_ACP5"/>
    <property type="match status" value="1"/>
</dbReference>
<dbReference type="Pfam" id="PF00149">
    <property type="entry name" value="Metallophos"/>
    <property type="match status" value="1"/>
</dbReference>
<accession>A0A3P6RJM4</accession>
<feature type="domain" description="Calcineurin-like phosphoesterase" evidence="8">
    <location>
        <begin position="10"/>
        <end position="227"/>
    </location>
</feature>
<reference evidence="9 10" key="1">
    <citation type="submission" date="2018-11" db="EMBL/GenBank/DDBJ databases">
        <authorList>
            <consortium name="Pathogen Informatics"/>
        </authorList>
    </citation>
    <scope>NUCLEOTIDE SEQUENCE [LARGE SCALE GENOMIC DNA]</scope>
</reference>
<dbReference type="SUPFAM" id="SSF56300">
    <property type="entry name" value="Metallo-dependent phosphatases"/>
    <property type="match status" value="2"/>
</dbReference>
<dbReference type="InterPro" id="IPR024927">
    <property type="entry name" value="Acid_PPase"/>
</dbReference>
<dbReference type="AlphaFoldDB" id="A0A3P6RJM4"/>
<keyword evidence="10" id="KW-1185">Reference proteome</keyword>
<dbReference type="InterPro" id="IPR051558">
    <property type="entry name" value="Metallophosphoesterase_PAP"/>
</dbReference>
<gene>
    <name evidence="9" type="ORF">CGOC_LOCUS272</name>
</gene>
<protein>
    <recommendedName>
        <fullName evidence="3">Tartrate-resistant acid phosphatase type 5</fullName>
        <ecNumber evidence="2">3.1.3.2</ecNumber>
    </recommendedName>
    <alternativeName>
        <fullName evidence="7">Tartrate-resistant acid ATPase</fullName>
    </alternativeName>
    <alternativeName>
        <fullName evidence="6">Type 5 acid phosphatase</fullName>
    </alternativeName>
</protein>
<dbReference type="EC" id="3.1.3.2" evidence="2"/>
<evidence type="ECO:0000259" key="8">
    <source>
        <dbReference type="Pfam" id="PF00149"/>
    </source>
</evidence>
<evidence type="ECO:0000256" key="5">
    <source>
        <dbReference type="ARBA" id="ARBA00022801"/>
    </source>
</evidence>
<dbReference type="OrthoDB" id="411211at2759"/>
<evidence type="ECO:0000256" key="6">
    <source>
        <dbReference type="ARBA" id="ARBA00029999"/>
    </source>
</evidence>
<dbReference type="InterPro" id="IPR004843">
    <property type="entry name" value="Calcineurin-like_PHP"/>
</dbReference>
<sequence length="433" mass="49697">MEDWAFKKKVQCVITLGDNIYYVGVKDEQDPRFKASLFFHQLVRWEILLNSNTFENIYNGKGLDVPWYMTAGNHDYLGNISAQISYSNYSHKWSAYIKSNNGLSIAHFPGLYYKLSFPLTKACVEILMIDTIVLCGNVAKIHKVLLLRKHNKDPTRADQNLRDRAERQWRWIEKNLKTSKADYLFVAGHYPIHSMASHGPTTCLRKRLDPLLRRYHVSAYFSGHDHTLQHIVYPIGDGYEMHYVVSGAGSRSDHSTKHLGTIPAQFLMFRYPVGWNPISNWGFTYGGFLYMEITKNSASLQFITGSNVTMYRTKIYPRSMSERRSIFEQQTLVEAVNDITSNEDTDYLRIIVVGDIGGLPIFPYYTYAQSKVGKVMENWAKKKDIHCVLNVGDNIYYNGVKNEHDSRFRVSASALALIAHEDKLQQTIAAADI</sequence>
<dbReference type="GO" id="GO:0003993">
    <property type="term" value="F:acid phosphatase activity"/>
    <property type="evidence" value="ECO:0007669"/>
    <property type="project" value="UniProtKB-EC"/>
</dbReference>
<evidence type="ECO:0000256" key="3">
    <source>
        <dbReference type="ARBA" id="ARBA00015822"/>
    </source>
</evidence>
<keyword evidence="4" id="KW-0732">Signal</keyword>
<evidence type="ECO:0000256" key="2">
    <source>
        <dbReference type="ARBA" id="ARBA00012646"/>
    </source>
</evidence>
<dbReference type="InterPro" id="IPR029052">
    <property type="entry name" value="Metallo-depent_PP-like"/>
</dbReference>
<dbReference type="PANTHER" id="PTHR10161">
    <property type="entry name" value="TARTRATE-RESISTANT ACID PHOSPHATASE TYPE 5"/>
    <property type="match status" value="1"/>
</dbReference>
<comment type="catalytic activity">
    <reaction evidence="1">
        <text>a phosphate monoester + H2O = an alcohol + phosphate</text>
        <dbReference type="Rhea" id="RHEA:15017"/>
        <dbReference type="ChEBI" id="CHEBI:15377"/>
        <dbReference type="ChEBI" id="CHEBI:30879"/>
        <dbReference type="ChEBI" id="CHEBI:43474"/>
        <dbReference type="ChEBI" id="CHEBI:67140"/>
        <dbReference type="EC" id="3.1.3.2"/>
    </reaction>
</comment>
<name>A0A3P6RJM4_CYLGO</name>
<evidence type="ECO:0000313" key="9">
    <source>
        <dbReference type="EMBL" id="VDK43991.1"/>
    </source>
</evidence>
<organism evidence="9 10">
    <name type="scientific">Cylicostephanus goldi</name>
    <name type="common">Nematode worm</name>
    <dbReference type="NCBI Taxonomy" id="71465"/>
    <lineage>
        <taxon>Eukaryota</taxon>
        <taxon>Metazoa</taxon>
        <taxon>Ecdysozoa</taxon>
        <taxon>Nematoda</taxon>
        <taxon>Chromadorea</taxon>
        <taxon>Rhabditida</taxon>
        <taxon>Rhabditina</taxon>
        <taxon>Rhabditomorpha</taxon>
        <taxon>Strongyloidea</taxon>
        <taxon>Strongylidae</taxon>
        <taxon>Cylicostephanus</taxon>
    </lineage>
</organism>
<evidence type="ECO:0000256" key="4">
    <source>
        <dbReference type="ARBA" id="ARBA00022729"/>
    </source>
</evidence>
<proteinExistence type="predicted"/>
<dbReference type="Gene3D" id="3.60.21.10">
    <property type="match status" value="2"/>
</dbReference>